<dbReference type="AlphaFoldDB" id="A0AAE0PK05"/>
<comment type="caution">
    <text evidence="1">The sequence shown here is derived from an EMBL/GenBank/DDBJ whole genome shotgun (WGS) entry which is preliminary data.</text>
</comment>
<accession>A0AAE0PK05</accession>
<gene>
    <name evidence="1" type="ORF">B0T20DRAFT_475545</name>
</gene>
<evidence type="ECO:0000313" key="2">
    <source>
        <dbReference type="Proteomes" id="UP001281003"/>
    </source>
</evidence>
<keyword evidence="2" id="KW-1185">Reference proteome</keyword>
<sequence>MSSNTRPRVMSRKRRALIDWSDEGEVEVAAPPKRVRTRDEVSIASHFALSNGARNVLTRELVPFCGDILIPASREEALSKTLDIQTFRSNPSHVQLALWCDGSKGKNDQSGGYAVVAKRLSSNEVVGRGWVATPIESSTIAEGLGIAQAIMQAISDVEN</sequence>
<protein>
    <submittedName>
        <fullName evidence="1">Uncharacterized protein</fullName>
    </submittedName>
</protein>
<organism evidence="1 2">
    <name type="scientific">Sordaria brevicollis</name>
    <dbReference type="NCBI Taxonomy" id="83679"/>
    <lineage>
        <taxon>Eukaryota</taxon>
        <taxon>Fungi</taxon>
        <taxon>Dikarya</taxon>
        <taxon>Ascomycota</taxon>
        <taxon>Pezizomycotina</taxon>
        <taxon>Sordariomycetes</taxon>
        <taxon>Sordariomycetidae</taxon>
        <taxon>Sordariales</taxon>
        <taxon>Sordariaceae</taxon>
        <taxon>Sordaria</taxon>
    </lineage>
</organism>
<dbReference type="Proteomes" id="UP001281003">
    <property type="component" value="Unassembled WGS sequence"/>
</dbReference>
<reference evidence="1" key="1">
    <citation type="journal article" date="2023" name="Mol. Phylogenet. Evol.">
        <title>Genome-scale phylogeny and comparative genomics of the fungal order Sordariales.</title>
        <authorList>
            <person name="Hensen N."/>
            <person name="Bonometti L."/>
            <person name="Westerberg I."/>
            <person name="Brannstrom I.O."/>
            <person name="Guillou S."/>
            <person name="Cros-Aarteil S."/>
            <person name="Calhoun S."/>
            <person name="Haridas S."/>
            <person name="Kuo A."/>
            <person name="Mondo S."/>
            <person name="Pangilinan J."/>
            <person name="Riley R."/>
            <person name="LaButti K."/>
            <person name="Andreopoulos B."/>
            <person name="Lipzen A."/>
            <person name="Chen C."/>
            <person name="Yan M."/>
            <person name="Daum C."/>
            <person name="Ng V."/>
            <person name="Clum A."/>
            <person name="Steindorff A."/>
            <person name="Ohm R.A."/>
            <person name="Martin F."/>
            <person name="Silar P."/>
            <person name="Natvig D.O."/>
            <person name="Lalanne C."/>
            <person name="Gautier V."/>
            <person name="Ament-Velasquez S.L."/>
            <person name="Kruys A."/>
            <person name="Hutchinson M.I."/>
            <person name="Powell A.J."/>
            <person name="Barry K."/>
            <person name="Miller A.N."/>
            <person name="Grigoriev I.V."/>
            <person name="Debuchy R."/>
            <person name="Gladieux P."/>
            <person name="Hiltunen Thoren M."/>
            <person name="Johannesson H."/>
        </authorList>
    </citation>
    <scope>NUCLEOTIDE SEQUENCE</scope>
    <source>
        <strain evidence="1">FGSC 1904</strain>
    </source>
</reference>
<name>A0AAE0PK05_SORBR</name>
<reference evidence="1" key="2">
    <citation type="submission" date="2023-07" db="EMBL/GenBank/DDBJ databases">
        <authorList>
            <consortium name="Lawrence Berkeley National Laboratory"/>
            <person name="Haridas S."/>
            <person name="Hensen N."/>
            <person name="Bonometti L."/>
            <person name="Westerberg I."/>
            <person name="Brannstrom I.O."/>
            <person name="Guillou S."/>
            <person name="Cros-Aarteil S."/>
            <person name="Calhoun S."/>
            <person name="Kuo A."/>
            <person name="Mondo S."/>
            <person name="Pangilinan J."/>
            <person name="Riley R."/>
            <person name="LaButti K."/>
            <person name="Andreopoulos B."/>
            <person name="Lipzen A."/>
            <person name="Chen C."/>
            <person name="Yanf M."/>
            <person name="Daum C."/>
            <person name="Ng V."/>
            <person name="Clum A."/>
            <person name="Steindorff A."/>
            <person name="Ohm R."/>
            <person name="Martin F."/>
            <person name="Silar P."/>
            <person name="Natvig D."/>
            <person name="Lalanne C."/>
            <person name="Gautier V."/>
            <person name="Ament-velasquez S.L."/>
            <person name="Kruys A."/>
            <person name="Hutchinson M.I."/>
            <person name="Powell A.J."/>
            <person name="Barry K."/>
            <person name="Miller A.N."/>
            <person name="Grigoriev I.V."/>
            <person name="Debuchy R."/>
            <person name="Gladieux P."/>
            <person name="Thoren M.H."/>
            <person name="Johannesson H."/>
        </authorList>
    </citation>
    <scope>NUCLEOTIDE SEQUENCE</scope>
    <source>
        <strain evidence="1">FGSC 1904</strain>
    </source>
</reference>
<proteinExistence type="predicted"/>
<evidence type="ECO:0000313" key="1">
    <source>
        <dbReference type="EMBL" id="KAK3401428.1"/>
    </source>
</evidence>
<dbReference type="EMBL" id="JAUTDP010000002">
    <property type="protein sequence ID" value="KAK3401428.1"/>
    <property type="molecule type" value="Genomic_DNA"/>
</dbReference>